<dbReference type="PANTHER" id="PTHR44688:SF16">
    <property type="entry name" value="DNA-BINDING TRANSCRIPTIONAL ACTIVATOR DEVR_DOSR"/>
    <property type="match status" value="1"/>
</dbReference>
<dbReference type="PROSITE" id="PS00622">
    <property type="entry name" value="HTH_LUXR_1"/>
    <property type="match status" value="1"/>
</dbReference>
<dbReference type="InterPro" id="IPR036388">
    <property type="entry name" value="WH-like_DNA-bd_sf"/>
</dbReference>
<dbReference type="Gene3D" id="1.10.10.10">
    <property type="entry name" value="Winged helix-like DNA-binding domain superfamily/Winged helix DNA-binding domain"/>
    <property type="match status" value="1"/>
</dbReference>
<keyword evidence="3" id="KW-0804">Transcription</keyword>
<gene>
    <name evidence="5" type="ORF">IOQ59_00325</name>
</gene>
<comment type="caution">
    <text evidence="5">The sequence shown here is derived from an EMBL/GenBank/DDBJ whole genome shotgun (WGS) entry which is preliminary data.</text>
</comment>
<accession>A0A8J7K8J8</accession>
<dbReference type="InterPro" id="IPR016032">
    <property type="entry name" value="Sig_transdc_resp-reg_C-effctor"/>
</dbReference>
<dbReference type="CDD" id="cd06170">
    <property type="entry name" value="LuxR_C_like"/>
    <property type="match status" value="1"/>
</dbReference>
<evidence type="ECO:0000256" key="2">
    <source>
        <dbReference type="ARBA" id="ARBA00023125"/>
    </source>
</evidence>
<proteinExistence type="predicted"/>
<evidence type="ECO:0000256" key="3">
    <source>
        <dbReference type="ARBA" id="ARBA00023163"/>
    </source>
</evidence>
<dbReference type="InterPro" id="IPR000792">
    <property type="entry name" value="Tscrpt_reg_LuxR_C"/>
</dbReference>
<dbReference type="Pfam" id="PF00196">
    <property type="entry name" value="GerE"/>
    <property type="match status" value="1"/>
</dbReference>
<dbReference type="AlphaFoldDB" id="A0A8J7K8J8"/>
<feature type="domain" description="HTH luxR-type" evidence="4">
    <location>
        <begin position="106"/>
        <end position="171"/>
    </location>
</feature>
<dbReference type="GO" id="GO:0003677">
    <property type="term" value="F:DNA binding"/>
    <property type="evidence" value="ECO:0007669"/>
    <property type="project" value="UniProtKB-KW"/>
</dbReference>
<organism evidence="5 6">
    <name type="scientific">Pontibacterium sinense</name>
    <dbReference type="NCBI Taxonomy" id="2781979"/>
    <lineage>
        <taxon>Bacteria</taxon>
        <taxon>Pseudomonadati</taxon>
        <taxon>Pseudomonadota</taxon>
        <taxon>Gammaproteobacteria</taxon>
        <taxon>Oceanospirillales</taxon>
        <taxon>Oceanospirillaceae</taxon>
        <taxon>Pontibacterium</taxon>
    </lineage>
</organism>
<sequence length="171" mass="19442">MLDTEKSAITLILIDCSSSRWTDTLHRLEELQKNAQGSTVALLNVPEKQSLKQALKWPVLRGIFTTGMGADLLLKGFDELLEGRYWFSRSQMNQMASFRQAPRTPAPKIAEALSPREMEVLDLTSQGKSNADIAKTLFLSQHTVKTHLYNLYKKIGVVNRTQAVHWYQENH</sequence>
<keyword evidence="2" id="KW-0238">DNA-binding</keyword>
<dbReference type="PROSITE" id="PS50043">
    <property type="entry name" value="HTH_LUXR_2"/>
    <property type="match status" value="1"/>
</dbReference>
<keyword evidence="6" id="KW-1185">Reference proteome</keyword>
<dbReference type="Proteomes" id="UP000640333">
    <property type="component" value="Unassembled WGS sequence"/>
</dbReference>
<name>A0A8J7K8J8_9GAMM</name>
<keyword evidence="1" id="KW-0805">Transcription regulation</keyword>
<dbReference type="SMART" id="SM00421">
    <property type="entry name" value="HTH_LUXR"/>
    <property type="match status" value="1"/>
</dbReference>
<evidence type="ECO:0000313" key="5">
    <source>
        <dbReference type="EMBL" id="MBE9395701.1"/>
    </source>
</evidence>
<dbReference type="EMBL" id="JADEYS010000001">
    <property type="protein sequence ID" value="MBE9395701.1"/>
    <property type="molecule type" value="Genomic_DNA"/>
</dbReference>
<evidence type="ECO:0000256" key="1">
    <source>
        <dbReference type="ARBA" id="ARBA00023015"/>
    </source>
</evidence>
<protein>
    <recommendedName>
        <fullName evidence="4">HTH luxR-type domain-containing protein</fullName>
    </recommendedName>
</protein>
<evidence type="ECO:0000313" key="6">
    <source>
        <dbReference type="Proteomes" id="UP000640333"/>
    </source>
</evidence>
<dbReference type="PANTHER" id="PTHR44688">
    <property type="entry name" value="DNA-BINDING TRANSCRIPTIONAL ACTIVATOR DEVR_DOSR"/>
    <property type="match status" value="1"/>
</dbReference>
<evidence type="ECO:0000259" key="4">
    <source>
        <dbReference type="PROSITE" id="PS50043"/>
    </source>
</evidence>
<dbReference type="PRINTS" id="PR00038">
    <property type="entry name" value="HTHLUXR"/>
</dbReference>
<dbReference type="SUPFAM" id="SSF46894">
    <property type="entry name" value="C-terminal effector domain of the bipartite response regulators"/>
    <property type="match status" value="1"/>
</dbReference>
<dbReference type="GO" id="GO:0006355">
    <property type="term" value="P:regulation of DNA-templated transcription"/>
    <property type="evidence" value="ECO:0007669"/>
    <property type="project" value="InterPro"/>
</dbReference>
<dbReference type="FunFam" id="1.10.10.10:FF:000153">
    <property type="entry name" value="LuxR family transcriptional regulator"/>
    <property type="match status" value="1"/>
</dbReference>
<reference evidence="5" key="1">
    <citation type="submission" date="2020-10" db="EMBL/GenBank/DDBJ databases">
        <title>Bacterium isolated from coastal waters sediment.</title>
        <authorList>
            <person name="Chen R.-J."/>
            <person name="Lu D.-C."/>
            <person name="Zhu K.-L."/>
            <person name="Du Z.-J."/>
        </authorList>
    </citation>
    <scope>NUCLEOTIDE SEQUENCE</scope>
    <source>
        <strain evidence="5">N1Y112</strain>
    </source>
</reference>
<dbReference type="Gene3D" id="3.40.50.2300">
    <property type="match status" value="1"/>
</dbReference>